<dbReference type="PIRSF" id="PIRSF000778">
    <property type="entry name" value="RpoK/RPB6"/>
    <property type="match status" value="1"/>
</dbReference>
<dbReference type="PANTHER" id="PTHR47227:SF3">
    <property type="entry name" value="RNA POLYMERASE SUBUNIT, PUTATIVE-RELATED"/>
    <property type="match status" value="1"/>
</dbReference>
<dbReference type="InterPro" id="IPR020708">
    <property type="entry name" value="DNA-dir_RNA_polK_14-18kDa_CS"/>
</dbReference>
<sequence length="130" mass="14408">MMRSEIITDGIVPQSEGAETAPITPAEKRRSGVYLTKYEVARILGERARQIVNGTSLVLDSNSHRGEMSSLEIAEGCTNPYAAAVDPIYISKVELLQKKIPMIVRRIWPDGWCENIPVSELLVDKALLNL</sequence>
<protein>
    <submittedName>
        <fullName evidence="3">Putative DNA-directed RNA polymerase subunit</fullName>
    </submittedName>
</protein>
<dbReference type="GO" id="GO:0003677">
    <property type="term" value="F:DNA binding"/>
    <property type="evidence" value="ECO:0007669"/>
    <property type="project" value="InterPro"/>
</dbReference>
<dbReference type="SUPFAM" id="SSF63562">
    <property type="entry name" value="RPB6/omega subunit-like"/>
    <property type="match status" value="1"/>
</dbReference>
<dbReference type="InterPro" id="IPR036161">
    <property type="entry name" value="RPB6/omega-like_sf"/>
</dbReference>
<dbReference type="GO" id="GO:0003899">
    <property type="term" value="F:DNA-directed RNA polymerase activity"/>
    <property type="evidence" value="ECO:0007669"/>
    <property type="project" value="InterPro"/>
</dbReference>
<dbReference type="GO" id="GO:0005665">
    <property type="term" value="C:RNA polymerase II, core complex"/>
    <property type="evidence" value="ECO:0007669"/>
    <property type="project" value="TreeGrafter"/>
</dbReference>
<accession>G0UZ10</accession>
<organism evidence="3">
    <name type="scientific">Trypanosoma congolense (strain IL3000)</name>
    <dbReference type="NCBI Taxonomy" id="1068625"/>
    <lineage>
        <taxon>Eukaryota</taxon>
        <taxon>Discoba</taxon>
        <taxon>Euglenozoa</taxon>
        <taxon>Kinetoplastea</taxon>
        <taxon>Metakinetoplastina</taxon>
        <taxon>Trypanosomatida</taxon>
        <taxon>Trypanosomatidae</taxon>
        <taxon>Trypanosoma</taxon>
        <taxon>Nannomonas</taxon>
    </lineage>
</organism>
<keyword evidence="1 3" id="KW-0240">DNA-directed RNA polymerase</keyword>
<dbReference type="Pfam" id="PF01192">
    <property type="entry name" value="RNA_pol_Rpb6"/>
    <property type="match status" value="1"/>
</dbReference>
<proteinExistence type="predicted"/>
<keyword evidence="2" id="KW-0804">Transcription</keyword>
<dbReference type="InterPro" id="IPR006111">
    <property type="entry name" value="Rpo6/Rpb6"/>
</dbReference>
<gene>
    <name evidence="3" type="ORF">TCIL3000_11_80</name>
</gene>
<name>G0UZ10_TRYCI</name>
<dbReference type="InterPro" id="IPR006110">
    <property type="entry name" value="Pol_omega/Rpo6/RPB6"/>
</dbReference>
<dbReference type="PANTHER" id="PTHR47227">
    <property type="entry name" value="DNA-DIRECTED RNA POLYMERASE SUBUNIT K"/>
    <property type="match status" value="1"/>
</dbReference>
<dbReference type="GO" id="GO:0006360">
    <property type="term" value="P:transcription by RNA polymerase I"/>
    <property type="evidence" value="ECO:0007669"/>
    <property type="project" value="TreeGrafter"/>
</dbReference>
<dbReference type="GO" id="GO:0005736">
    <property type="term" value="C:RNA polymerase I complex"/>
    <property type="evidence" value="ECO:0007669"/>
    <property type="project" value="TreeGrafter"/>
</dbReference>
<dbReference type="AlphaFoldDB" id="G0UZ10"/>
<reference evidence="3" key="1">
    <citation type="journal article" date="2012" name="Proc. Natl. Acad. Sci. U.S.A.">
        <title>Antigenic diversity is generated by distinct evolutionary mechanisms in African trypanosome species.</title>
        <authorList>
            <person name="Jackson A.P."/>
            <person name="Berry A."/>
            <person name="Aslett M."/>
            <person name="Allison H.C."/>
            <person name="Burton P."/>
            <person name="Vavrova-Anderson J."/>
            <person name="Brown R."/>
            <person name="Browne H."/>
            <person name="Corton N."/>
            <person name="Hauser H."/>
            <person name="Gamble J."/>
            <person name="Gilderthorp R."/>
            <person name="Marcello L."/>
            <person name="McQuillan J."/>
            <person name="Otto T.D."/>
            <person name="Quail M.A."/>
            <person name="Sanders M.J."/>
            <person name="van Tonder A."/>
            <person name="Ginger M.L."/>
            <person name="Field M.C."/>
            <person name="Barry J.D."/>
            <person name="Hertz-Fowler C."/>
            <person name="Berriman M."/>
        </authorList>
    </citation>
    <scope>NUCLEOTIDE SEQUENCE</scope>
    <source>
        <strain evidence="3">IL3000</strain>
    </source>
</reference>
<dbReference type="VEuPathDB" id="TriTrypDB:TcIL3000.11.80"/>
<dbReference type="PROSITE" id="PS01111">
    <property type="entry name" value="RNA_POL_K_14KD"/>
    <property type="match status" value="1"/>
</dbReference>
<evidence type="ECO:0000256" key="2">
    <source>
        <dbReference type="ARBA" id="ARBA00023163"/>
    </source>
</evidence>
<evidence type="ECO:0000256" key="1">
    <source>
        <dbReference type="ARBA" id="ARBA00022478"/>
    </source>
</evidence>
<evidence type="ECO:0000313" key="3">
    <source>
        <dbReference type="EMBL" id="CCC94629.1"/>
    </source>
</evidence>
<dbReference type="GO" id="GO:0042797">
    <property type="term" value="P:tRNA transcription by RNA polymerase III"/>
    <property type="evidence" value="ECO:0007669"/>
    <property type="project" value="TreeGrafter"/>
</dbReference>
<dbReference type="Gene3D" id="3.90.940.10">
    <property type="match status" value="1"/>
</dbReference>
<dbReference type="GO" id="GO:0005666">
    <property type="term" value="C:RNA polymerase III complex"/>
    <property type="evidence" value="ECO:0007669"/>
    <property type="project" value="TreeGrafter"/>
</dbReference>
<dbReference type="GO" id="GO:0006366">
    <property type="term" value="P:transcription by RNA polymerase II"/>
    <property type="evidence" value="ECO:0007669"/>
    <property type="project" value="TreeGrafter"/>
</dbReference>
<dbReference type="EMBL" id="HE575324">
    <property type="protein sequence ID" value="CCC94629.1"/>
    <property type="molecule type" value="Genomic_DNA"/>
</dbReference>